<dbReference type="EMBL" id="CCJV01000094">
    <property type="protein sequence ID" value="CDT49224.1"/>
    <property type="molecule type" value="Genomic_DNA"/>
</dbReference>
<dbReference type="Pfam" id="PF01963">
    <property type="entry name" value="TraB_PrgY_gumN"/>
    <property type="match status" value="1"/>
</dbReference>
<dbReference type="Proteomes" id="UP000049495">
    <property type="component" value="Unassembled WGS sequence"/>
</dbReference>
<accession>A0A822N4N6</accession>
<dbReference type="PANTHER" id="PTHR40590:SF1">
    <property type="entry name" value="CYTOPLASMIC PROTEIN"/>
    <property type="match status" value="1"/>
</dbReference>
<sequence>MKPFTRFFIGLLSLFLFISHGSSAEPLYWKAQKEGKELLILGSVHVGDKSMYPLPSAIIDYLKQSDGLIVEADIRQAENLQYPKAEYTSEQVLSPLLKKKLVEASQSLNLNPQSLFMSPPWASALTLQMKQFESMGYQTQYGIDSFLIEQATQSNIPVLGLESLQFQIDLLTKLPNDGEDLLISGLEEWDEAVNTTHCMITSWKKGDGQNLAALGVSSEISPELSERFVYSRNHDWVEQLNSEHFIADKSKHLLVVGSLHTVGEQNLLTLLKDKGFKVTQLSNSSKADCSF</sequence>
<evidence type="ECO:0000313" key="2">
    <source>
        <dbReference type="Proteomes" id="UP000049495"/>
    </source>
</evidence>
<dbReference type="AlphaFoldDB" id="A0A822N4N6"/>
<organism evidence="1 2">
    <name type="scientific">Vibrio crassostreae</name>
    <dbReference type="NCBI Taxonomy" id="246167"/>
    <lineage>
        <taxon>Bacteria</taxon>
        <taxon>Pseudomonadati</taxon>
        <taxon>Pseudomonadota</taxon>
        <taxon>Gammaproteobacteria</taxon>
        <taxon>Vibrionales</taxon>
        <taxon>Vibrionaceae</taxon>
        <taxon>Vibrio</taxon>
    </lineage>
</organism>
<reference evidence="2" key="1">
    <citation type="submission" date="2014-06" db="EMBL/GenBank/DDBJ databases">
        <authorList>
            <person name="Le Roux Frederique"/>
        </authorList>
    </citation>
    <scope>NUCLEOTIDE SEQUENCE [LARGE SCALE GENOMIC DNA]</scope>
    <source>
        <strain evidence="2">J5-5</strain>
    </source>
</reference>
<comment type="caution">
    <text evidence="1">The sequence shown here is derived from an EMBL/GenBank/DDBJ whole genome shotgun (WGS) entry which is preliminary data.</text>
</comment>
<dbReference type="PANTHER" id="PTHR40590">
    <property type="entry name" value="CYTOPLASMIC PROTEIN-RELATED"/>
    <property type="match status" value="1"/>
</dbReference>
<gene>
    <name evidence="1" type="ORF">VCR5J5_340018</name>
</gene>
<proteinExistence type="predicted"/>
<dbReference type="RefSeq" id="WP_230853855.1">
    <property type="nucleotide sequence ID" value="NZ_CAWQCV010000109.1"/>
</dbReference>
<dbReference type="CDD" id="cd14789">
    <property type="entry name" value="Tiki"/>
    <property type="match status" value="1"/>
</dbReference>
<dbReference type="InterPro" id="IPR047111">
    <property type="entry name" value="YbaP-like"/>
</dbReference>
<dbReference type="InterPro" id="IPR002816">
    <property type="entry name" value="TraB/PrgY/GumN_fam"/>
</dbReference>
<evidence type="ECO:0000313" key="1">
    <source>
        <dbReference type="EMBL" id="CDT49224.1"/>
    </source>
</evidence>
<name>A0A822N4N6_9VIBR</name>
<protein>
    <submittedName>
        <fullName evidence="1">Putative GumN protein</fullName>
    </submittedName>
</protein>